<dbReference type="RefSeq" id="WP_072750914.1">
    <property type="nucleotide sequence ID" value="NZ_FOAW01000004.1"/>
</dbReference>
<evidence type="ECO:0000259" key="4">
    <source>
        <dbReference type="Pfam" id="PF13458"/>
    </source>
</evidence>
<keyword evidence="2 3" id="KW-0732">Signal</keyword>
<feature type="signal peptide" evidence="3">
    <location>
        <begin position="1"/>
        <end position="20"/>
    </location>
</feature>
<dbReference type="InterPro" id="IPR028082">
    <property type="entry name" value="Peripla_BP_I"/>
</dbReference>
<evidence type="ECO:0000256" key="2">
    <source>
        <dbReference type="ARBA" id="ARBA00022729"/>
    </source>
</evidence>
<name>A0A1H7KYC6_9NOCA</name>
<comment type="similarity">
    <text evidence="1">Belongs to the leucine-binding protein family.</text>
</comment>
<evidence type="ECO:0000313" key="5">
    <source>
        <dbReference type="EMBL" id="SEK91718.1"/>
    </source>
</evidence>
<dbReference type="InterPro" id="IPR051010">
    <property type="entry name" value="BCAA_transport"/>
</dbReference>
<dbReference type="PANTHER" id="PTHR30483">
    <property type="entry name" value="LEUCINE-SPECIFIC-BINDING PROTEIN"/>
    <property type="match status" value="1"/>
</dbReference>
<dbReference type="Pfam" id="PF13458">
    <property type="entry name" value="Peripla_BP_6"/>
    <property type="match status" value="1"/>
</dbReference>
<proteinExistence type="inferred from homology"/>
<dbReference type="PANTHER" id="PTHR30483:SF6">
    <property type="entry name" value="PERIPLASMIC BINDING PROTEIN OF ABC TRANSPORTER FOR NATURAL AMINO ACIDS"/>
    <property type="match status" value="1"/>
</dbReference>
<reference evidence="6" key="1">
    <citation type="submission" date="2016-10" db="EMBL/GenBank/DDBJ databases">
        <authorList>
            <person name="Varghese N."/>
            <person name="Submissions S."/>
        </authorList>
    </citation>
    <scope>NUCLEOTIDE SEQUENCE [LARGE SCALE GENOMIC DNA]</scope>
    <source>
        <strain evidence="6">DSM 44675</strain>
    </source>
</reference>
<dbReference type="Gene3D" id="3.40.50.2300">
    <property type="match status" value="2"/>
</dbReference>
<dbReference type="Proteomes" id="UP000198677">
    <property type="component" value="Unassembled WGS sequence"/>
</dbReference>
<protein>
    <submittedName>
        <fullName evidence="5">ABC-type branched-chain amino acid transport system, substrate-binding protein</fullName>
    </submittedName>
</protein>
<organism evidence="5 6">
    <name type="scientific">Rhodococcus maanshanensis</name>
    <dbReference type="NCBI Taxonomy" id="183556"/>
    <lineage>
        <taxon>Bacteria</taxon>
        <taxon>Bacillati</taxon>
        <taxon>Actinomycetota</taxon>
        <taxon>Actinomycetes</taxon>
        <taxon>Mycobacteriales</taxon>
        <taxon>Nocardiaceae</taxon>
        <taxon>Rhodococcus</taxon>
    </lineage>
</organism>
<dbReference type="PROSITE" id="PS51257">
    <property type="entry name" value="PROKAR_LIPOPROTEIN"/>
    <property type="match status" value="1"/>
</dbReference>
<feature type="domain" description="Leucine-binding protein" evidence="4">
    <location>
        <begin position="40"/>
        <end position="359"/>
    </location>
</feature>
<dbReference type="AlphaFoldDB" id="A0A1H7KYC6"/>
<gene>
    <name evidence="5" type="ORF">SAMN05444583_104205</name>
</gene>
<dbReference type="EMBL" id="FOAW01000004">
    <property type="protein sequence ID" value="SEK91718.1"/>
    <property type="molecule type" value="Genomic_DNA"/>
</dbReference>
<keyword evidence="6" id="KW-1185">Reference proteome</keyword>
<evidence type="ECO:0000256" key="3">
    <source>
        <dbReference type="SAM" id="SignalP"/>
    </source>
</evidence>
<feature type="chain" id="PRO_5039235477" evidence="3">
    <location>
        <begin position="21"/>
        <end position="406"/>
    </location>
</feature>
<evidence type="ECO:0000256" key="1">
    <source>
        <dbReference type="ARBA" id="ARBA00010062"/>
    </source>
</evidence>
<sequence length="406" mass="42172">MKLKRLAPVLASLAAVSLVAAGCSGDSEAESTEGAATGQPIKVGQIIPIESAGLSVATQAAGLTASIDALNSRGGVGGRPLELIQCDSTGDPNKEVDCANKMVSEGVVATLADFTPTSAESVSQILQTAGIPRIGLNPMNIADFTAPNVFTPFSGSLLTLYGLVDTLVAEGKTKLSLMRPDVPVAAMLIQLLGPAVQAKGAEIVNEVAVGAGATDYTQFVVAAERNDAQGVIMALTANESNQIAESFDQLGSKLSYGNAATSFTQADLQNLGAFATSAVYTSPVPAPSSSTEDFPGLEPFLADMEASGEQGLERENLTGTELFSWLSVRAFSQVAQGLGSVNTNTVMQGFETAKDLDMLGLVPAWTPGAVEPFGIFQRVSNSMMYRMKFDGDTVVTDPKQYDLRGQ</sequence>
<accession>A0A1H7KYC6</accession>
<dbReference type="SUPFAM" id="SSF53822">
    <property type="entry name" value="Periplasmic binding protein-like I"/>
    <property type="match status" value="1"/>
</dbReference>
<dbReference type="InterPro" id="IPR028081">
    <property type="entry name" value="Leu-bd"/>
</dbReference>
<evidence type="ECO:0000313" key="6">
    <source>
        <dbReference type="Proteomes" id="UP000198677"/>
    </source>
</evidence>